<feature type="domain" description="Translation initiation factor 3 N-terminal" evidence="6">
    <location>
        <begin position="8"/>
        <end position="76"/>
    </location>
</feature>
<dbReference type="InterPro" id="IPR019814">
    <property type="entry name" value="Translation_initiation_fac_3_N"/>
</dbReference>
<dbReference type="PANTHER" id="PTHR10938:SF0">
    <property type="entry name" value="TRANSLATION INITIATION FACTOR IF-3, MITOCHONDRIAL"/>
    <property type="match status" value="1"/>
</dbReference>
<evidence type="ECO:0000256" key="1">
    <source>
        <dbReference type="ARBA" id="ARBA00005439"/>
    </source>
</evidence>
<evidence type="ECO:0000259" key="6">
    <source>
        <dbReference type="Pfam" id="PF05198"/>
    </source>
</evidence>
<dbReference type="Gene3D" id="3.30.110.10">
    <property type="entry name" value="Translation initiation factor 3 (IF-3), C-terminal domain"/>
    <property type="match status" value="1"/>
</dbReference>
<evidence type="ECO:0000313" key="7">
    <source>
        <dbReference type="EMBL" id="KKR12388.1"/>
    </source>
</evidence>
<dbReference type="STRING" id="1619013.UT41_C0002G0162"/>
<dbReference type="InterPro" id="IPR019815">
    <property type="entry name" value="Translation_initiation_fac_3_C"/>
</dbReference>
<organism evidence="7 8">
    <name type="scientific">Candidatus Wolfebacteria bacterium GW2011_GWC2_39_22</name>
    <dbReference type="NCBI Taxonomy" id="1619013"/>
    <lineage>
        <taxon>Bacteria</taxon>
        <taxon>Candidatus Wolfeibacteriota</taxon>
    </lineage>
</organism>
<dbReference type="NCBIfam" id="TIGR00168">
    <property type="entry name" value="infC"/>
    <property type="match status" value="1"/>
</dbReference>
<dbReference type="GO" id="GO:0043022">
    <property type="term" value="F:ribosome binding"/>
    <property type="evidence" value="ECO:0007669"/>
    <property type="project" value="TreeGrafter"/>
</dbReference>
<evidence type="ECO:0000256" key="4">
    <source>
        <dbReference type="NCBIfam" id="TIGR00168"/>
    </source>
</evidence>
<dbReference type="PANTHER" id="PTHR10938">
    <property type="entry name" value="TRANSLATION INITIATION FACTOR IF-3"/>
    <property type="match status" value="1"/>
</dbReference>
<dbReference type="InterPro" id="IPR036787">
    <property type="entry name" value="T_IF-3_N_sf"/>
</dbReference>
<sequence length="168" mass="19698">MEQPLRLNHQIKSPELRVVDEQGEFLGIFSLTEALRIASEKELDLIEIAPNAKPPVAKIIDYDKFRYQREKEMKKQRALQKTSELKQIRFGARAAKNDMEIKIKQIDKFVNDGHKVEIMLVLKGREKYNREWAQQRLNEFLGMITFEYKIIVPPKFGGRGLLTQITKK</sequence>
<dbReference type="EMBL" id="LBWR01000002">
    <property type="protein sequence ID" value="KKR12388.1"/>
    <property type="molecule type" value="Genomic_DNA"/>
</dbReference>
<dbReference type="Gene3D" id="3.10.20.80">
    <property type="entry name" value="Translation initiation factor 3 (IF-3), N-terminal domain"/>
    <property type="match status" value="1"/>
</dbReference>
<dbReference type="SUPFAM" id="SSF54364">
    <property type="entry name" value="Translation initiation factor IF3, N-terminal domain"/>
    <property type="match status" value="1"/>
</dbReference>
<reference evidence="7 8" key="1">
    <citation type="journal article" date="2015" name="Nature">
        <title>rRNA introns, odd ribosomes, and small enigmatic genomes across a large radiation of phyla.</title>
        <authorList>
            <person name="Brown C.T."/>
            <person name="Hug L.A."/>
            <person name="Thomas B.C."/>
            <person name="Sharon I."/>
            <person name="Castelle C.J."/>
            <person name="Singh A."/>
            <person name="Wilkins M.J."/>
            <person name="Williams K.H."/>
            <person name="Banfield J.F."/>
        </authorList>
    </citation>
    <scope>NUCLEOTIDE SEQUENCE [LARGE SCALE GENOMIC DNA]</scope>
</reference>
<keyword evidence="3" id="KW-0648">Protein biosynthesis</keyword>
<comment type="similarity">
    <text evidence="1">Belongs to the IF-3 family.</text>
</comment>
<accession>A0A0G0NA97</accession>
<evidence type="ECO:0000256" key="3">
    <source>
        <dbReference type="ARBA" id="ARBA00022917"/>
    </source>
</evidence>
<dbReference type="AlphaFoldDB" id="A0A0G0NA97"/>
<dbReference type="Pfam" id="PF00707">
    <property type="entry name" value="IF3_C"/>
    <property type="match status" value="1"/>
</dbReference>
<dbReference type="Proteomes" id="UP000034665">
    <property type="component" value="Unassembled WGS sequence"/>
</dbReference>
<evidence type="ECO:0000259" key="5">
    <source>
        <dbReference type="Pfam" id="PF00707"/>
    </source>
</evidence>
<dbReference type="GO" id="GO:0003743">
    <property type="term" value="F:translation initiation factor activity"/>
    <property type="evidence" value="ECO:0007669"/>
    <property type="project" value="UniProtKB-UniRule"/>
</dbReference>
<dbReference type="PATRIC" id="fig|1619013.3.peg.816"/>
<dbReference type="GO" id="GO:0032790">
    <property type="term" value="P:ribosome disassembly"/>
    <property type="evidence" value="ECO:0007669"/>
    <property type="project" value="TreeGrafter"/>
</dbReference>
<name>A0A0G0NA97_9BACT</name>
<evidence type="ECO:0000256" key="2">
    <source>
        <dbReference type="ARBA" id="ARBA00022540"/>
    </source>
</evidence>
<dbReference type="GO" id="GO:0005737">
    <property type="term" value="C:cytoplasm"/>
    <property type="evidence" value="ECO:0007669"/>
    <property type="project" value="UniProtKB-ARBA"/>
</dbReference>
<protein>
    <recommendedName>
        <fullName evidence="4">Translation initiation factor IF-3</fullName>
    </recommendedName>
</protein>
<feature type="domain" description="Translation initiation factor 3 C-terminal" evidence="5">
    <location>
        <begin position="84"/>
        <end position="166"/>
    </location>
</feature>
<comment type="caution">
    <text evidence="7">The sequence shown here is derived from an EMBL/GenBank/DDBJ whole genome shotgun (WGS) entry which is preliminary data.</text>
</comment>
<evidence type="ECO:0000313" key="8">
    <source>
        <dbReference type="Proteomes" id="UP000034665"/>
    </source>
</evidence>
<gene>
    <name evidence="7" type="ORF">UT41_C0002G0162</name>
</gene>
<dbReference type="InterPro" id="IPR036788">
    <property type="entry name" value="T_IF-3_C_sf"/>
</dbReference>
<dbReference type="InterPro" id="IPR001288">
    <property type="entry name" value="Translation_initiation_fac_3"/>
</dbReference>
<proteinExistence type="inferred from homology"/>
<dbReference type="Pfam" id="PF05198">
    <property type="entry name" value="IF3_N"/>
    <property type="match status" value="1"/>
</dbReference>
<keyword evidence="2 7" id="KW-0396">Initiation factor</keyword>
<dbReference type="SUPFAM" id="SSF55200">
    <property type="entry name" value="Translation initiation factor IF3, C-terminal domain"/>
    <property type="match status" value="1"/>
</dbReference>